<sequence>MIVSIRFLLASLLLSQLSFGAQARTYDQVRSSGVLRLATSADYEPFNYLKNNQFTGFEVELGNLLAKQMNLKPVWVKVDFDSLLNDFDKSNYDVVIASHAMTSTRAKIVDFTQPHYCGGNLLLALKGGPLTTKALENKTLGAESGSVNLTFLQKLPFKKQIKVYPSTEATYRAVALGQVDAALTDRFGAASAVKLYPKANLVLGEVLWRVASGMAVSKGNATLKTALNTALATVLKDGSYHKLSLQYFDDDIRC</sequence>
<dbReference type="InterPro" id="IPR001638">
    <property type="entry name" value="Solute-binding_3/MltF_N"/>
</dbReference>
<gene>
    <name evidence="7" type="ORF">EHF33_12345</name>
</gene>
<feature type="domain" description="Solute-binding protein family 3/N-terminal" evidence="6">
    <location>
        <begin position="34"/>
        <end position="251"/>
    </location>
</feature>
<evidence type="ECO:0000256" key="1">
    <source>
        <dbReference type="ARBA" id="ARBA00004196"/>
    </source>
</evidence>
<dbReference type="SUPFAM" id="SSF53850">
    <property type="entry name" value="Periplasmic binding protein-like II"/>
    <property type="match status" value="1"/>
</dbReference>
<dbReference type="AlphaFoldDB" id="A0A3G8YRY3"/>
<organism evidence="7 8">
    <name type="scientific">Deinococcus psychrotolerans</name>
    <dbReference type="NCBI Taxonomy" id="2489213"/>
    <lineage>
        <taxon>Bacteria</taxon>
        <taxon>Thermotogati</taxon>
        <taxon>Deinococcota</taxon>
        <taxon>Deinococci</taxon>
        <taxon>Deinococcales</taxon>
        <taxon>Deinococcaceae</taxon>
        <taxon>Deinococcus</taxon>
    </lineage>
</organism>
<dbReference type="PANTHER" id="PTHR35936:SF19">
    <property type="entry name" value="AMINO-ACID-BINDING PROTEIN YXEM-RELATED"/>
    <property type="match status" value="1"/>
</dbReference>
<evidence type="ECO:0000259" key="6">
    <source>
        <dbReference type="SMART" id="SM00062"/>
    </source>
</evidence>
<dbReference type="PROSITE" id="PS01039">
    <property type="entry name" value="SBP_BACTERIAL_3"/>
    <property type="match status" value="1"/>
</dbReference>
<name>A0A3G8YRY3_9DEIO</name>
<evidence type="ECO:0000256" key="3">
    <source>
        <dbReference type="ARBA" id="ARBA00022729"/>
    </source>
</evidence>
<dbReference type="KEGG" id="dph:EHF33_12345"/>
<comment type="similarity">
    <text evidence="2 4">Belongs to the bacterial solute-binding protein 3 family.</text>
</comment>
<proteinExistence type="inferred from homology"/>
<dbReference type="SMART" id="SM00062">
    <property type="entry name" value="PBPb"/>
    <property type="match status" value="1"/>
</dbReference>
<dbReference type="GO" id="GO:0030313">
    <property type="term" value="C:cell envelope"/>
    <property type="evidence" value="ECO:0007669"/>
    <property type="project" value="UniProtKB-SubCell"/>
</dbReference>
<evidence type="ECO:0000256" key="5">
    <source>
        <dbReference type="SAM" id="SignalP"/>
    </source>
</evidence>
<dbReference type="Gene3D" id="3.40.190.10">
    <property type="entry name" value="Periplasmic binding protein-like II"/>
    <property type="match status" value="2"/>
</dbReference>
<feature type="signal peptide" evidence="5">
    <location>
        <begin position="1"/>
        <end position="23"/>
    </location>
</feature>
<dbReference type="OrthoDB" id="368476at2"/>
<protein>
    <submittedName>
        <fullName evidence="7">Amino acid ABC transporter substrate-binding protein</fullName>
    </submittedName>
</protein>
<dbReference type="EMBL" id="CP034183">
    <property type="protein sequence ID" value="AZI43956.1"/>
    <property type="molecule type" value="Genomic_DNA"/>
</dbReference>
<feature type="chain" id="PRO_5018203889" evidence="5">
    <location>
        <begin position="24"/>
        <end position="254"/>
    </location>
</feature>
<dbReference type="PANTHER" id="PTHR35936">
    <property type="entry name" value="MEMBRANE-BOUND LYTIC MUREIN TRANSGLYCOSYLASE F"/>
    <property type="match status" value="1"/>
</dbReference>
<dbReference type="Proteomes" id="UP000276417">
    <property type="component" value="Chromosome 1"/>
</dbReference>
<evidence type="ECO:0000313" key="7">
    <source>
        <dbReference type="EMBL" id="AZI43956.1"/>
    </source>
</evidence>
<reference evidence="7 8" key="1">
    <citation type="submission" date="2018-11" db="EMBL/GenBank/DDBJ databases">
        <title>Deinococcus shelandsis sp. nov., isolated from South Shetland Islands soil of Antarctica.</title>
        <authorList>
            <person name="Tian J."/>
        </authorList>
    </citation>
    <scope>NUCLEOTIDE SEQUENCE [LARGE SCALE GENOMIC DNA]</scope>
    <source>
        <strain evidence="7 8">S14-83T</strain>
    </source>
</reference>
<accession>A0A3G8YRY3</accession>
<evidence type="ECO:0000313" key="8">
    <source>
        <dbReference type="Proteomes" id="UP000276417"/>
    </source>
</evidence>
<dbReference type="CDD" id="cd13530">
    <property type="entry name" value="PBP2_peptides_like"/>
    <property type="match status" value="1"/>
</dbReference>
<dbReference type="Pfam" id="PF00497">
    <property type="entry name" value="SBP_bac_3"/>
    <property type="match status" value="1"/>
</dbReference>
<comment type="subcellular location">
    <subcellularLocation>
        <location evidence="1">Cell envelope</location>
    </subcellularLocation>
</comment>
<dbReference type="InterPro" id="IPR018313">
    <property type="entry name" value="SBP_3_CS"/>
</dbReference>
<keyword evidence="8" id="KW-1185">Reference proteome</keyword>
<evidence type="ECO:0000256" key="2">
    <source>
        <dbReference type="ARBA" id="ARBA00010333"/>
    </source>
</evidence>
<keyword evidence="3 5" id="KW-0732">Signal</keyword>
<evidence type="ECO:0000256" key="4">
    <source>
        <dbReference type="RuleBase" id="RU003744"/>
    </source>
</evidence>